<comment type="caution">
    <text evidence="2">The sequence shown here is derived from an EMBL/GenBank/DDBJ whole genome shotgun (WGS) entry which is preliminary data.</text>
</comment>
<dbReference type="RefSeq" id="WP_344958368.1">
    <property type="nucleotide sequence ID" value="NZ_BAAAZG010000070.1"/>
</dbReference>
<keyword evidence="1" id="KW-1133">Transmembrane helix</keyword>
<evidence type="ECO:0000313" key="3">
    <source>
        <dbReference type="Proteomes" id="UP001500683"/>
    </source>
</evidence>
<gene>
    <name evidence="2" type="ORF">GCM10022214_81690</name>
</gene>
<name>A0ABP7X349_9ACTN</name>
<dbReference type="Proteomes" id="UP001500683">
    <property type="component" value="Unassembled WGS sequence"/>
</dbReference>
<reference evidence="3" key="1">
    <citation type="journal article" date="2019" name="Int. J. Syst. Evol. Microbiol.">
        <title>The Global Catalogue of Microorganisms (GCM) 10K type strain sequencing project: providing services to taxonomists for standard genome sequencing and annotation.</title>
        <authorList>
            <consortium name="The Broad Institute Genomics Platform"/>
            <consortium name="The Broad Institute Genome Sequencing Center for Infectious Disease"/>
            <person name="Wu L."/>
            <person name="Ma J."/>
        </authorList>
    </citation>
    <scope>NUCLEOTIDE SEQUENCE [LARGE SCALE GENOMIC DNA]</scope>
    <source>
        <strain evidence="3">JCM 16702</strain>
    </source>
</reference>
<feature type="transmembrane region" description="Helical" evidence="1">
    <location>
        <begin position="31"/>
        <end position="51"/>
    </location>
</feature>
<keyword evidence="1" id="KW-0472">Membrane</keyword>
<sequence>MPNLRAGDTAAGVLLVACAGALRLPHYGRWAAAIGITVLAVTVIAVMVSAIRGGRRRRR</sequence>
<proteinExistence type="predicted"/>
<evidence type="ECO:0000256" key="1">
    <source>
        <dbReference type="SAM" id="Phobius"/>
    </source>
</evidence>
<dbReference type="EMBL" id="BAAAZG010000070">
    <property type="protein sequence ID" value="GAA4103143.1"/>
    <property type="molecule type" value="Genomic_DNA"/>
</dbReference>
<keyword evidence="1" id="KW-0812">Transmembrane</keyword>
<keyword evidence="3" id="KW-1185">Reference proteome</keyword>
<evidence type="ECO:0000313" key="2">
    <source>
        <dbReference type="EMBL" id="GAA4103143.1"/>
    </source>
</evidence>
<protein>
    <submittedName>
        <fullName evidence="2">Uncharacterized protein</fullName>
    </submittedName>
</protein>
<accession>A0ABP7X349</accession>
<organism evidence="2 3">
    <name type="scientific">Actinomadura miaoliensis</name>
    <dbReference type="NCBI Taxonomy" id="430685"/>
    <lineage>
        <taxon>Bacteria</taxon>
        <taxon>Bacillati</taxon>
        <taxon>Actinomycetota</taxon>
        <taxon>Actinomycetes</taxon>
        <taxon>Streptosporangiales</taxon>
        <taxon>Thermomonosporaceae</taxon>
        <taxon>Actinomadura</taxon>
    </lineage>
</organism>